<dbReference type="STRING" id="77044.A0A1S8A4L2"/>
<accession>A0A1S8A4L2</accession>
<dbReference type="Proteomes" id="UP000054516">
    <property type="component" value="Unassembled WGS sequence"/>
</dbReference>
<dbReference type="InterPro" id="IPR053232">
    <property type="entry name" value="DnaJ_C/III_chloroplastic"/>
</dbReference>
<feature type="domain" description="J" evidence="2">
    <location>
        <begin position="19"/>
        <end position="89"/>
    </location>
</feature>
<keyword evidence="4" id="KW-1185">Reference proteome</keyword>
<dbReference type="Gene3D" id="1.10.287.110">
    <property type="entry name" value="DnaJ domain"/>
    <property type="match status" value="1"/>
</dbReference>
<name>A0A1S8A4L2_ROSNE</name>
<feature type="compositionally biased region" description="Basic and acidic residues" evidence="1">
    <location>
        <begin position="141"/>
        <end position="151"/>
    </location>
</feature>
<sequence>MFSDIASRLRTAANKARPTYYALLNVSLDVTDADLRRAYRRAAGAQHPDRFQRRPAAARARAAGRFAELRRAYEFLLRGDARCDYDRAFMGPSVEQRLRCLERHFALQVRKYEERRRRGGRRGKKREEEEEEEDDDDDEEWRERERERAGADDDEDGGMPSREGGAADLILYSLGAVRGFVAARFKGFSDFFVAAYYRLALLGIKMPTMFYS</sequence>
<dbReference type="PANTHER" id="PTHR45090:SF4">
    <property type="entry name" value="J DOMAIN-CONTAINING PROTEIN"/>
    <property type="match status" value="1"/>
</dbReference>
<dbReference type="PANTHER" id="PTHR45090">
    <property type="entry name" value="CHAPERONE PROTEIN DNAJ 20 CHLOROPLASTIC"/>
    <property type="match status" value="1"/>
</dbReference>
<gene>
    <name evidence="3" type="ORF">SAMD00023353_0100250</name>
</gene>
<dbReference type="InterPro" id="IPR001623">
    <property type="entry name" value="DnaJ_domain"/>
</dbReference>
<protein>
    <recommendedName>
        <fullName evidence="2">J domain-containing protein</fullName>
    </recommendedName>
</protein>
<dbReference type="EMBL" id="DF977446">
    <property type="protein sequence ID" value="GAW25011.1"/>
    <property type="molecule type" value="Genomic_DNA"/>
</dbReference>
<feature type="compositionally biased region" description="Acidic residues" evidence="1">
    <location>
        <begin position="128"/>
        <end position="140"/>
    </location>
</feature>
<dbReference type="PRINTS" id="PR00625">
    <property type="entry name" value="JDOMAIN"/>
</dbReference>
<dbReference type="AlphaFoldDB" id="A0A1S8A4L2"/>
<evidence type="ECO:0000259" key="2">
    <source>
        <dbReference type="PROSITE" id="PS50076"/>
    </source>
</evidence>
<evidence type="ECO:0000256" key="1">
    <source>
        <dbReference type="SAM" id="MobiDB-lite"/>
    </source>
</evidence>
<dbReference type="Pfam" id="PF00226">
    <property type="entry name" value="DnaJ"/>
    <property type="match status" value="1"/>
</dbReference>
<evidence type="ECO:0000313" key="3">
    <source>
        <dbReference type="EMBL" id="GAW25011.1"/>
    </source>
</evidence>
<dbReference type="SMART" id="SM00271">
    <property type="entry name" value="DnaJ"/>
    <property type="match status" value="1"/>
</dbReference>
<dbReference type="InterPro" id="IPR036869">
    <property type="entry name" value="J_dom_sf"/>
</dbReference>
<reference evidence="3" key="1">
    <citation type="submission" date="2016-03" db="EMBL/GenBank/DDBJ databases">
        <title>Draft genome sequence of Rosellinia necatrix.</title>
        <authorList>
            <person name="Kanematsu S."/>
        </authorList>
    </citation>
    <scope>NUCLEOTIDE SEQUENCE [LARGE SCALE GENOMIC DNA]</scope>
    <source>
        <strain evidence="3">W97</strain>
    </source>
</reference>
<feature type="region of interest" description="Disordered" evidence="1">
    <location>
        <begin position="116"/>
        <end position="160"/>
    </location>
</feature>
<dbReference type="SUPFAM" id="SSF46565">
    <property type="entry name" value="Chaperone J-domain"/>
    <property type="match status" value="1"/>
</dbReference>
<evidence type="ECO:0000313" key="4">
    <source>
        <dbReference type="Proteomes" id="UP000054516"/>
    </source>
</evidence>
<dbReference type="PROSITE" id="PS50076">
    <property type="entry name" value="DNAJ_2"/>
    <property type="match status" value="1"/>
</dbReference>
<proteinExistence type="predicted"/>
<organism evidence="3">
    <name type="scientific">Rosellinia necatrix</name>
    <name type="common">White root-rot fungus</name>
    <dbReference type="NCBI Taxonomy" id="77044"/>
    <lineage>
        <taxon>Eukaryota</taxon>
        <taxon>Fungi</taxon>
        <taxon>Dikarya</taxon>
        <taxon>Ascomycota</taxon>
        <taxon>Pezizomycotina</taxon>
        <taxon>Sordariomycetes</taxon>
        <taxon>Xylariomycetidae</taxon>
        <taxon>Xylariales</taxon>
        <taxon>Xylariaceae</taxon>
        <taxon>Rosellinia</taxon>
    </lineage>
</organism>